<dbReference type="Proteomes" id="UP001196413">
    <property type="component" value="Unassembled WGS sequence"/>
</dbReference>
<accession>A0AAD5WMU3</accession>
<keyword evidence="3" id="KW-1185">Reference proteome</keyword>
<dbReference type="EMBL" id="JAHQIW010007503">
    <property type="protein sequence ID" value="KAJ1375038.1"/>
    <property type="molecule type" value="Genomic_DNA"/>
</dbReference>
<name>A0AAD5WMU3_PARTN</name>
<comment type="caution">
    <text evidence="2">The sequence shown here is derived from an EMBL/GenBank/DDBJ whole genome shotgun (WGS) entry which is preliminary data.</text>
</comment>
<evidence type="ECO:0000313" key="2">
    <source>
        <dbReference type="EMBL" id="KAJ1375038.1"/>
    </source>
</evidence>
<feature type="region of interest" description="Disordered" evidence="1">
    <location>
        <begin position="202"/>
        <end position="231"/>
    </location>
</feature>
<reference evidence="2" key="1">
    <citation type="submission" date="2021-06" db="EMBL/GenBank/DDBJ databases">
        <title>Parelaphostrongylus tenuis whole genome reference sequence.</title>
        <authorList>
            <person name="Garwood T.J."/>
            <person name="Larsen P.A."/>
            <person name="Fountain-Jones N.M."/>
            <person name="Garbe J.R."/>
            <person name="Macchietto M.G."/>
            <person name="Kania S.A."/>
            <person name="Gerhold R.W."/>
            <person name="Richards J.E."/>
            <person name="Wolf T.M."/>
        </authorList>
    </citation>
    <scope>NUCLEOTIDE SEQUENCE</scope>
    <source>
        <strain evidence="2">MNPRO001-30</strain>
        <tissue evidence="2">Meninges</tissue>
    </source>
</reference>
<protein>
    <submittedName>
        <fullName evidence="2">Uncharacterized protein</fullName>
    </submittedName>
</protein>
<proteinExistence type="predicted"/>
<evidence type="ECO:0000256" key="1">
    <source>
        <dbReference type="SAM" id="MobiDB-lite"/>
    </source>
</evidence>
<organism evidence="2 3">
    <name type="scientific">Parelaphostrongylus tenuis</name>
    <name type="common">Meningeal worm</name>
    <dbReference type="NCBI Taxonomy" id="148309"/>
    <lineage>
        <taxon>Eukaryota</taxon>
        <taxon>Metazoa</taxon>
        <taxon>Ecdysozoa</taxon>
        <taxon>Nematoda</taxon>
        <taxon>Chromadorea</taxon>
        <taxon>Rhabditida</taxon>
        <taxon>Rhabditina</taxon>
        <taxon>Rhabditomorpha</taxon>
        <taxon>Strongyloidea</taxon>
        <taxon>Metastrongylidae</taxon>
        <taxon>Parelaphostrongylus</taxon>
    </lineage>
</organism>
<evidence type="ECO:0000313" key="3">
    <source>
        <dbReference type="Proteomes" id="UP001196413"/>
    </source>
</evidence>
<dbReference type="AlphaFoldDB" id="A0AAD5WMU3"/>
<gene>
    <name evidence="2" type="ORF">KIN20_038260</name>
</gene>
<sequence>MNGHLPNLGYKHGPGDTDIADIKDDLDVILDHSPNVAPIGQKQRQRGDDIIVMDDGVDIMHTYSPNAELIGQRHRPGEGDIIGIRNGKDMMPYYLSNVPNVEKVGQKQLSEEDDISDVDNGPDVMHDYPPYVASIIQGQRGKGDDIITIDDDADIMHASPPLSSPPNLAATGRMQRRRGDSIISIVNGSDVMHGYLPRSNPPYVAPNGHREDGAAPSRHSNKRFPPDGMQHNHVKTRYEKLVFDLSRSIHSHYVGSANYEHDHAASVKQKDDVVTSLPIAKERVDIPHGQKAHDVASGRRTNKYSPLHGLQYDHFELFHEKSGFGPLHSMQFHHVGSADKEHKHIASAKQEAAQVITALPNMKHRSDVPHGQRLHEVASGRRTNKYSPLHGLQYDHMELFHEKSGFGPPHCMQFHHVGSVDKEHKHIASAKQEAAQVITALPNVNTP</sequence>